<gene>
    <name evidence="2" type="ORF">H2201_008204</name>
</gene>
<dbReference type="Proteomes" id="UP001172684">
    <property type="component" value="Unassembled WGS sequence"/>
</dbReference>
<keyword evidence="3" id="KW-1185">Reference proteome</keyword>
<evidence type="ECO:0000313" key="2">
    <source>
        <dbReference type="EMBL" id="KAJ9657408.1"/>
    </source>
</evidence>
<dbReference type="EMBL" id="JAPDRL010000101">
    <property type="protein sequence ID" value="KAJ9657408.1"/>
    <property type="molecule type" value="Genomic_DNA"/>
</dbReference>
<reference evidence="2" key="1">
    <citation type="submission" date="2022-10" db="EMBL/GenBank/DDBJ databases">
        <title>Culturing micro-colonial fungi from biological soil crusts in the Mojave desert and describing Neophaeococcomyces mojavensis, and introducing the new genera and species Taxawa tesnikishii.</title>
        <authorList>
            <person name="Kurbessoian T."/>
            <person name="Stajich J.E."/>
        </authorList>
    </citation>
    <scope>NUCLEOTIDE SEQUENCE</scope>
    <source>
        <strain evidence="2">TK_1</strain>
    </source>
</reference>
<evidence type="ECO:0000256" key="1">
    <source>
        <dbReference type="SAM" id="MobiDB-lite"/>
    </source>
</evidence>
<feature type="compositionally biased region" description="Low complexity" evidence="1">
    <location>
        <begin position="121"/>
        <end position="132"/>
    </location>
</feature>
<sequence length="173" mass="18780">MNPTRPTQSIRTLSDSSTLAETPSAPTSPDMAATTAPSSYFAARRTSSPAEQSFFGVIADKVRGRSRSRSRSRIRRDRSRSPLPPTQIDATDSASTLVANGYTHEQSGPSVRPQQRQTPGSSQSSLSQRQTSFGSRTESERYYYGRHSNDWLFGGISVTATVKGLVSKKESGS</sequence>
<evidence type="ECO:0000313" key="3">
    <source>
        <dbReference type="Proteomes" id="UP001172684"/>
    </source>
</evidence>
<comment type="caution">
    <text evidence="2">The sequence shown here is derived from an EMBL/GenBank/DDBJ whole genome shotgun (WGS) entry which is preliminary data.</text>
</comment>
<feature type="region of interest" description="Disordered" evidence="1">
    <location>
        <begin position="1"/>
        <end position="140"/>
    </location>
</feature>
<feature type="compositionally biased region" description="Polar residues" evidence="1">
    <location>
        <begin position="1"/>
        <end position="27"/>
    </location>
</feature>
<feature type="compositionally biased region" description="Polar residues" evidence="1">
    <location>
        <begin position="88"/>
        <end position="120"/>
    </location>
</feature>
<feature type="compositionally biased region" description="Basic residues" evidence="1">
    <location>
        <begin position="64"/>
        <end position="78"/>
    </location>
</feature>
<organism evidence="2 3">
    <name type="scientific">Coniosporium apollinis</name>
    <dbReference type="NCBI Taxonomy" id="61459"/>
    <lineage>
        <taxon>Eukaryota</taxon>
        <taxon>Fungi</taxon>
        <taxon>Dikarya</taxon>
        <taxon>Ascomycota</taxon>
        <taxon>Pezizomycotina</taxon>
        <taxon>Dothideomycetes</taxon>
        <taxon>Dothideomycetes incertae sedis</taxon>
        <taxon>Coniosporium</taxon>
    </lineage>
</organism>
<protein>
    <submittedName>
        <fullName evidence="2">Uncharacterized protein</fullName>
    </submittedName>
</protein>
<accession>A0ABQ9NKF0</accession>
<name>A0ABQ9NKF0_9PEZI</name>
<proteinExistence type="predicted"/>